<evidence type="ECO:0000256" key="1">
    <source>
        <dbReference type="ARBA" id="ARBA00004370"/>
    </source>
</evidence>
<dbReference type="RefSeq" id="WP_076647857.1">
    <property type="nucleotide sequence ID" value="NZ_FTPS01000001.1"/>
</dbReference>
<evidence type="ECO:0000259" key="6">
    <source>
        <dbReference type="Pfam" id="PF13505"/>
    </source>
</evidence>
<dbReference type="SUPFAM" id="SSF56925">
    <property type="entry name" value="OMPA-like"/>
    <property type="match status" value="1"/>
</dbReference>
<dbReference type="Proteomes" id="UP000192455">
    <property type="component" value="Unassembled WGS sequence"/>
</dbReference>
<comment type="similarity">
    <text evidence="4">Belongs to the Omp25/RopB family.</text>
</comment>
<dbReference type="Pfam" id="PF13505">
    <property type="entry name" value="OMP_b-brl"/>
    <property type="match status" value="1"/>
</dbReference>
<dbReference type="PANTHER" id="PTHR34001:SF3">
    <property type="entry name" value="BLL7405 PROTEIN"/>
    <property type="match status" value="1"/>
</dbReference>
<feature type="chain" id="PRO_5012300382" evidence="5">
    <location>
        <begin position="22"/>
        <end position="216"/>
    </location>
</feature>
<dbReference type="InterPro" id="IPR011250">
    <property type="entry name" value="OMP/PagP_B-barrel"/>
</dbReference>
<evidence type="ECO:0000313" key="8">
    <source>
        <dbReference type="Proteomes" id="UP000192455"/>
    </source>
</evidence>
<reference evidence="7 8" key="1">
    <citation type="submission" date="2017-01" db="EMBL/GenBank/DDBJ databases">
        <authorList>
            <person name="Mah S.A."/>
            <person name="Swanson W.J."/>
            <person name="Moy G.W."/>
            <person name="Vacquier V.D."/>
        </authorList>
    </citation>
    <scope>NUCLEOTIDE SEQUENCE [LARGE SCALE GENOMIC DNA]</scope>
    <source>
        <strain evidence="7 8">DSM 21219</strain>
    </source>
</reference>
<organism evidence="7 8">
    <name type="scientific">Pontibaca methylaminivorans</name>
    <dbReference type="NCBI Taxonomy" id="515897"/>
    <lineage>
        <taxon>Bacteria</taxon>
        <taxon>Pseudomonadati</taxon>
        <taxon>Pseudomonadota</taxon>
        <taxon>Alphaproteobacteria</taxon>
        <taxon>Rhodobacterales</taxon>
        <taxon>Roseobacteraceae</taxon>
        <taxon>Pontibaca</taxon>
    </lineage>
</organism>
<dbReference type="InterPro" id="IPR051692">
    <property type="entry name" value="OMP-like"/>
</dbReference>
<keyword evidence="2 5" id="KW-0732">Signal</keyword>
<dbReference type="PANTHER" id="PTHR34001">
    <property type="entry name" value="BLL7405 PROTEIN"/>
    <property type="match status" value="1"/>
</dbReference>
<feature type="domain" description="Outer membrane protein beta-barrel" evidence="6">
    <location>
        <begin position="33"/>
        <end position="216"/>
    </location>
</feature>
<evidence type="ECO:0000313" key="7">
    <source>
        <dbReference type="EMBL" id="SIT77969.1"/>
    </source>
</evidence>
<keyword evidence="8" id="KW-1185">Reference proteome</keyword>
<comment type="subcellular location">
    <subcellularLocation>
        <location evidence="1">Membrane</location>
    </subcellularLocation>
</comment>
<evidence type="ECO:0000256" key="2">
    <source>
        <dbReference type="ARBA" id="ARBA00022729"/>
    </source>
</evidence>
<keyword evidence="3" id="KW-0472">Membrane</keyword>
<protein>
    <submittedName>
        <fullName evidence="7">Opacity protein</fullName>
    </submittedName>
</protein>
<dbReference type="AlphaFoldDB" id="A0A1R3WIP0"/>
<accession>A0A1R3WIP0</accession>
<dbReference type="InterPro" id="IPR027385">
    <property type="entry name" value="Beta-barrel_OMP"/>
</dbReference>
<evidence type="ECO:0000256" key="5">
    <source>
        <dbReference type="SAM" id="SignalP"/>
    </source>
</evidence>
<gene>
    <name evidence="7" type="ORF">SAMN05421849_0865</name>
</gene>
<feature type="signal peptide" evidence="5">
    <location>
        <begin position="1"/>
        <end position="21"/>
    </location>
</feature>
<evidence type="ECO:0000256" key="4">
    <source>
        <dbReference type="ARBA" id="ARBA00038306"/>
    </source>
</evidence>
<dbReference type="STRING" id="515897.SAMN05421849_0865"/>
<proteinExistence type="inferred from homology"/>
<dbReference type="EMBL" id="FTPS01000001">
    <property type="protein sequence ID" value="SIT77969.1"/>
    <property type="molecule type" value="Genomic_DNA"/>
</dbReference>
<name>A0A1R3WIP0_9RHOB</name>
<dbReference type="Gene3D" id="2.40.160.20">
    <property type="match status" value="1"/>
</dbReference>
<dbReference type="OrthoDB" id="268975at2"/>
<sequence length="216" mass="23137">MKHLRYAAAIPALLLAAPAFAGNLEEPVVEPVIAAPVEVQPISDWTGFYLGAQAGYGDNSKTSAVGLAPGDRLSPEGGFAGIHGGYLYDLGQWVVGGELDYDRTNISDDGGPFGKMKLKNMARAKALVGYDLGDGLVYGTVGAFRGELRDNGAGWLGTPDEKHTDNGWLAGLGYKHKFTENWIGGVEALYHKKSDFDDTGFDMKLTTISARISYKF</sequence>
<evidence type="ECO:0000256" key="3">
    <source>
        <dbReference type="ARBA" id="ARBA00023136"/>
    </source>
</evidence>
<dbReference type="GO" id="GO:0016020">
    <property type="term" value="C:membrane"/>
    <property type="evidence" value="ECO:0007669"/>
    <property type="project" value="UniProtKB-SubCell"/>
</dbReference>